<proteinExistence type="inferred from homology"/>
<dbReference type="GO" id="GO:0008654">
    <property type="term" value="P:phospholipid biosynthetic process"/>
    <property type="evidence" value="ECO:0007669"/>
    <property type="project" value="InterPro"/>
</dbReference>
<evidence type="ECO:0000256" key="1">
    <source>
        <dbReference type="ARBA" id="ARBA00022679"/>
    </source>
</evidence>
<name>A0A211YL96_9CREN</name>
<dbReference type="Pfam" id="PF01066">
    <property type="entry name" value="CDP-OH_P_transf"/>
    <property type="match status" value="1"/>
</dbReference>
<organism evidence="4 5">
    <name type="scientific">Pyrodictium delaneyi</name>
    <dbReference type="NCBI Taxonomy" id="1273541"/>
    <lineage>
        <taxon>Archaea</taxon>
        <taxon>Thermoproteota</taxon>
        <taxon>Thermoprotei</taxon>
        <taxon>Desulfurococcales</taxon>
        <taxon>Pyrodictiaceae</taxon>
        <taxon>Pyrodictium</taxon>
    </lineage>
</organism>
<accession>A0A211YL96</accession>
<dbReference type="GO" id="GO:0016780">
    <property type="term" value="F:phosphotransferase activity, for other substituted phosphate groups"/>
    <property type="evidence" value="ECO:0007669"/>
    <property type="project" value="InterPro"/>
</dbReference>
<dbReference type="InterPro" id="IPR048254">
    <property type="entry name" value="CDP_ALCOHOL_P_TRANSF_CS"/>
</dbReference>
<dbReference type="Proteomes" id="UP000196694">
    <property type="component" value="Unassembled WGS sequence"/>
</dbReference>
<dbReference type="GO" id="GO:0016020">
    <property type="term" value="C:membrane"/>
    <property type="evidence" value="ECO:0007669"/>
    <property type="project" value="InterPro"/>
</dbReference>
<evidence type="ECO:0000313" key="4">
    <source>
        <dbReference type="EMBL" id="OWJ53808.1"/>
    </source>
</evidence>
<evidence type="ECO:0008006" key="6">
    <source>
        <dbReference type="Google" id="ProtNLM"/>
    </source>
</evidence>
<evidence type="ECO:0000256" key="2">
    <source>
        <dbReference type="RuleBase" id="RU003750"/>
    </source>
</evidence>
<dbReference type="AlphaFoldDB" id="A0A211YL96"/>
<feature type="transmembrane region" description="Helical" evidence="3">
    <location>
        <begin position="142"/>
        <end position="160"/>
    </location>
</feature>
<keyword evidence="1 2" id="KW-0808">Transferase</keyword>
<protein>
    <recommendedName>
        <fullName evidence="6">Phosphatidylserine synthase</fullName>
    </recommendedName>
</protein>
<dbReference type="PROSITE" id="PS00379">
    <property type="entry name" value="CDP_ALCOHOL_P_TRANSF"/>
    <property type="match status" value="1"/>
</dbReference>
<keyword evidence="3" id="KW-0472">Membrane</keyword>
<sequence length="279" mass="29158">MCSPADTAGRPPKMVLYPGRYGCDYKAADTSHKQHMHPDPNQGGEASALPRLADTVTLAGGFAAGAAVALASAGALEAALRLLFVSYALDVLDGWVARHTSGSTPQGQMLDRALDRVSQVVAPLVVYASWLSTQDAAGAMDALFALYAGGLVAAGFWRLVYRPVPSLDYFSGLPMFVHAVVLLSSVLSEEPVHPVILLALLAASTAPIPYTRRLRGRGGPSPAPWPRLAVMLLLAAAPYDNGLIAELASLVRAAMLVYALVGWLPPALGLTPGPRRAAG</sequence>
<comment type="caution">
    <text evidence="4">The sequence shown here is derived from an EMBL/GenBank/DDBJ whole genome shotgun (WGS) entry which is preliminary data.</text>
</comment>
<gene>
    <name evidence="4" type="ORF">Pdsh_10240</name>
</gene>
<evidence type="ECO:0000313" key="5">
    <source>
        <dbReference type="Proteomes" id="UP000196694"/>
    </source>
</evidence>
<dbReference type="InterPro" id="IPR000462">
    <property type="entry name" value="CDP-OH_P_trans"/>
</dbReference>
<keyword evidence="3" id="KW-0812">Transmembrane</keyword>
<dbReference type="InterPro" id="IPR043130">
    <property type="entry name" value="CDP-OH_PTrfase_TM_dom"/>
</dbReference>
<keyword evidence="5" id="KW-1185">Reference proteome</keyword>
<reference evidence="4 5" key="1">
    <citation type="submission" date="2017-05" db="EMBL/GenBank/DDBJ databases">
        <title>The draft genome of the hyperthermophilic archaeon 'Pyrodictium delaneyi strain Hulk', an iron and nitrate reducer, reveals the capacity for sulfate reduction.</title>
        <authorList>
            <person name="Demey L.M."/>
            <person name="Miller C."/>
            <person name="Manzella M."/>
            <person name="Reguera G."/>
            <person name="Kashefi K."/>
        </authorList>
    </citation>
    <scope>NUCLEOTIDE SEQUENCE [LARGE SCALE GENOMIC DNA]</scope>
    <source>
        <strain evidence="4 5">Hulk</strain>
    </source>
</reference>
<dbReference type="EMBL" id="NCQP01000009">
    <property type="protein sequence ID" value="OWJ53808.1"/>
    <property type="molecule type" value="Genomic_DNA"/>
</dbReference>
<dbReference type="Gene3D" id="1.20.120.1760">
    <property type="match status" value="1"/>
</dbReference>
<comment type="similarity">
    <text evidence="2">Belongs to the CDP-alcohol phosphatidyltransferase class-I family.</text>
</comment>
<keyword evidence="3" id="KW-1133">Transmembrane helix</keyword>
<evidence type="ECO:0000256" key="3">
    <source>
        <dbReference type="SAM" id="Phobius"/>
    </source>
</evidence>